<reference evidence="1 2" key="1">
    <citation type="submission" date="2014-07" db="EMBL/GenBank/DDBJ databases">
        <title>Expanding our view of genomic diversity in Candidatus Accumulibacter clades.</title>
        <authorList>
            <person name="Skennerton C.T."/>
            <person name="Barr J.J."/>
            <person name="Slater F.R."/>
            <person name="Bond P.L."/>
            <person name="Tyson G.W."/>
        </authorList>
    </citation>
    <scope>NUCLEOTIDE SEQUENCE [LARGE SCALE GENOMIC DNA]</scope>
    <source>
        <strain evidence="2">SK-01</strain>
    </source>
</reference>
<evidence type="ECO:0000313" key="1">
    <source>
        <dbReference type="EMBL" id="KFB66695.1"/>
    </source>
</evidence>
<dbReference type="Proteomes" id="UP000019812">
    <property type="component" value="Unassembled WGS sequence"/>
</dbReference>
<dbReference type="RefSeq" id="WP_034929582.1">
    <property type="nucleotide sequence ID" value="NZ_JDSS02000038.1"/>
</dbReference>
<dbReference type="AlphaFoldDB" id="A0A084XW51"/>
<organism evidence="1 2">
    <name type="scientific">Candidatus Accumulibacter vicinus</name>
    <dbReference type="NCBI Taxonomy" id="2954382"/>
    <lineage>
        <taxon>Bacteria</taxon>
        <taxon>Pseudomonadati</taxon>
        <taxon>Pseudomonadota</taxon>
        <taxon>Betaproteobacteria</taxon>
        <taxon>Candidatus Accumulibacter</taxon>
    </lineage>
</organism>
<comment type="caution">
    <text evidence="1">The sequence shown here is derived from an EMBL/GenBank/DDBJ whole genome shotgun (WGS) entry which is preliminary data.</text>
</comment>
<dbReference type="STRING" id="1457154.CAPSK01_003959"/>
<sequence length="135" mass="15376">MSNAEEALFNLKKLRHVMPKHQYNQLTVLLSELDGSGLFYNTAKHFDDLLHNATLSISEIPPLYGNKGEVVYLHYKRGADSVDIYELGKGPFGYVGVGRDSTDTSTLRYYFMPEFLESGAELDLDLYWYPSKVQT</sequence>
<name>A0A084XW51_9PROT</name>
<protein>
    <submittedName>
        <fullName evidence="1">Uncharacterized protein</fullName>
    </submittedName>
</protein>
<evidence type="ECO:0000313" key="2">
    <source>
        <dbReference type="Proteomes" id="UP000019812"/>
    </source>
</evidence>
<accession>A0A084XW51</accession>
<dbReference type="EMBL" id="JDSS02000038">
    <property type="protein sequence ID" value="KFB66695.1"/>
    <property type="molecule type" value="Genomic_DNA"/>
</dbReference>
<gene>
    <name evidence="1" type="ORF">CAPSK01_003959</name>
</gene>
<proteinExistence type="predicted"/>